<reference evidence="1 2" key="1">
    <citation type="submission" date="2019-09" db="EMBL/GenBank/DDBJ databases">
        <title>Draft genome of the ectomycorrhizal ascomycete Sphaerosporella brunnea.</title>
        <authorList>
            <consortium name="DOE Joint Genome Institute"/>
            <person name="Benucci G.M."/>
            <person name="Marozzi G."/>
            <person name="Antonielli L."/>
            <person name="Sanchez S."/>
            <person name="Marco P."/>
            <person name="Wang X."/>
            <person name="Falini L.B."/>
            <person name="Barry K."/>
            <person name="Haridas S."/>
            <person name="Lipzen A."/>
            <person name="Labutti K."/>
            <person name="Grigoriev I.V."/>
            <person name="Murat C."/>
            <person name="Martin F."/>
            <person name="Albertini E."/>
            <person name="Donnini D."/>
            <person name="Bonito G."/>
        </authorList>
    </citation>
    <scope>NUCLEOTIDE SEQUENCE [LARGE SCALE GENOMIC DNA]</scope>
    <source>
        <strain evidence="1 2">Sb_GMNB300</strain>
    </source>
</reference>
<name>A0A5J5EFQ1_9PEZI</name>
<dbReference type="EMBL" id="VXIS01000425">
    <property type="protein sequence ID" value="KAA8893568.1"/>
    <property type="molecule type" value="Genomic_DNA"/>
</dbReference>
<dbReference type="InParanoid" id="A0A5J5EFQ1"/>
<dbReference type="OrthoDB" id="1668230at2759"/>
<dbReference type="Proteomes" id="UP000326924">
    <property type="component" value="Unassembled WGS sequence"/>
</dbReference>
<accession>A0A5J5EFQ1</accession>
<proteinExistence type="predicted"/>
<gene>
    <name evidence="1" type="ORF">FN846DRAFT_913882</name>
</gene>
<organism evidence="1 2">
    <name type="scientific">Sphaerosporella brunnea</name>
    <dbReference type="NCBI Taxonomy" id="1250544"/>
    <lineage>
        <taxon>Eukaryota</taxon>
        <taxon>Fungi</taxon>
        <taxon>Dikarya</taxon>
        <taxon>Ascomycota</taxon>
        <taxon>Pezizomycotina</taxon>
        <taxon>Pezizomycetes</taxon>
        <taxon>Pezizales</taxon>
        <taxon>Pyronemataceae</taxon>
        <taxon>Sphaerosporella</taxon>
    </lineage>
</organism>
<evidence type="ECO:0000313" key="1">
    <source>
        <dbReference type="EMBL" id="KAA8893568.1"/>
    </source>
</evidence>
<dbReference type="AlphaFoldDB" id="A0A5J5EFQ1"/>
<protein>
    <submittedName>
        <fullName evidence="1">Uncharacterized protein</fullName>
    </submittedName>
</protein>
<sequence>MLIDFGAAEVLPSPPIPYESGFLCCPPRILSTNTQPYTPIKADDYHAFVLVFNALLHPRSMKSFLSRMVNTPNSVESKCLQHLWLELTDSDTWGRPLEFKPESTAGDEESDSTQLGAATLDVDEAQHCGAAKDGQGG</sequence>
<evidence type="ECO:0000313" key="2">
    <source>
        <dbReference type="Proteomes" id="UP000326924"/>
    </source>
</evidence>
<comment type="caution">
    <text evidence="1">The sequence shown here is derived from an EMBL/GenBank/DDBJ whole genome shotgun (WGS) entry which is preliminary data.</text>
</comment>
<keyword evidence="2" id="KW-1185">Reference proteome</keyword>